<keyword evidence="1" id="KW-0238">DNA-binding</keyword>
<dbReference type="Proteomes" id="UP000178724">
    <property type="component" value="Unassembled WGS sequence"/>
</dbReference>
<feature type="domain" description="SpoVT-AbrB" evidence="2">
    <location>
        <begin position="86"/>
        <end position="131"/>
    </location>
</feature>
<dbReference type="InterPro" id="IPR020603">
    <property type="entry name" value="MraZ_dom"/>
</dbReference>
<name>A0A1F4Q0D1_UNCSA</name>
<dbReference type="InterPro" id="IPR038619">
    <property type="entry name" value="MraZ_sf"/>
</dbReference>
<evidence type="ECO:0000259" key="2">
    <source>
        <dbReference type="PROSITE" id="PS51740"/>
    </source>
</evidence>
<dbReference type="InterPro" id="IPR037914">
    <property type="entry name" value="SpoVT-AbrB_sf"/>
</dbReference>
<gene>
    <name evidence="3" type="ORF">A2625_07915</name>
</gene>
<evidence type="ECO:0000313" key="4">
    <source>
        <dbReference type="Proteomes" id="UP000178724"/>
    </source>
</evidence>
<accession>A0A1F4Q0D1</accession>
<protein>
    <recommendedName>
        <fullName evidence="2">SpoVT-AbrB domain-containing protein</fullName>
    </recommendedName>
</protein>
<dbReference type="EMBL" id="METM01000026">
    <property type="protein sequence ID" value="OGB89398.1"/>
    <property type="molecule type" value="Genomic_DNA"/>
</dbReference>
<evidence type="ECO:0000256" key="1">
    <source>
        <dbReference type="PROSITE-ProRule" id="PRU01076"/>
    </source>
</evidence>
<dbReference type="AlphaFoldDB" id="A0A1F4Q0D1"/>
<dbReference type="PROSITE" id="PS51740">
    <property type="entry name" value="SPOVT_ABRB"/>
    <property type="match status" value="1"/>
</dbReference>
<dbReference type="SUPFAM" id="SSF89447">
    <property type="entry name" value="AbrB/MazE/MraZ-like"/>
    <property type="match status" value="1"/>
</dbReference>
<dbReference type="Gene3D" id="3.40.1550.20">
    <property type="entry name" value="Transcriptional regulator MraZ domain"/>
    <property type="match status" value="1"/>
</dbReference>
<organism evidence="3 4">
    <name type="scientific">candidate division WOR-1 bacterium RIFCSPHIGHO2_01_FULL_53_15</name>
    <dbReference type="NCBI Taxonomy" id="1802564"/>
    <lineage>
        <taxon>Bacteria</taxon>
        <taxon>Bacillati</taxon>
        <taxon>Saganbacteria</taxon>
    </lineage>
</organism>
<proteinExistence type="predicted"/>
<evidence type="ECO:0000313" key="3">
    <source>
        <dbReference type="EMBL" id="OGB89398.1"/>
    </source>
</evidence>
<dbReference type="GO" id="GO:0003677">
    <property type="term" value="F:DNA binding"/>
    <property type="evidence" value="ECO:0007669"/>
    <property type="project" value="UniProtKB-UniRule"/>
</dbReference>
<dbReference type="Pfam" id="PF02381">
    <property type="entry name" value="MraZ"/>
    <property type="match status" value="1"/>
</dbReference>
<reference evidence="3 4" key="1">
    <citation type="journal article" date="2016" name="Nat. Commun.">
        <title>Thousands of microbial genomes shed light on interconnected biogeochemical processes in an aquifer system.</title>
        <authorList>
            <person name="Anantharaman K."/>
            <person name="Brown C.T."/>
            <person name="Hug L.A."/>
            <person name="Sharon I."/>
            <person name="Castelle C.J."/>
            <person name="Probst A.J."/>
            <person name="Thomas B.C."/>
            <person name="Singh A."/>
            <person name="Wilkins M.J."/>
            <person name="Karaoz U."/>
            <person name="Brodie E.L."/>
            <person name="Williams K.H."/>
            <person name="Hubbard S.S."/>
            <person name="Banfield J.F."/>
        </authorList>
    </citation>
    <scope>NUCLEOTIDE SEQUENCE [LARGE SCALE GENOMIC DNA]</scope>
</reference>
<sequence>MSVIFPALAGRSHFPVRFSGIYFCRSDEKARFHLPLNIKRSLADRTFFLSILQNQEKVLILIETQIWRKSIKAMPRLERPSFTAFSFQGKLDRQGRFVIDANLRKLTGLAAGDEIVIAGCGNHLQIMKKSAWEASLDQPKT</sequence>
<dbReference type="InterPro" id="IPR007159">
    <property type="entry name" value="SpoVT-AbrB_dom"/>
</dbReference>
<comment type="caution">
    <text evidence="3">The sequence shown here is derived from an EMBL/GenBank/DDBJ whole genome shotgun (WGS) entry which is preliminary data.</text>
</comment>